<organism evidence="2 3">
    <name type="scientific">Lactuca sativa</name>
    <name type="common">Garden lettuce</name>
    <dbReference type="NCBI Taxonomy" id="4236"/>
    <lineage>
        <taxon>Eukaryota</taxon>
        <taxon>Viridiplantae</taxon>
        <taxon>Streptophyta</taxon>
        <taxon>Embryophyta</taxon>
        <taxon>Tracheophyta</taxon>
        <taxon>Spermatophyta</taxon>
        <taxon>Magnoliopsida</taxon>
        <taxon>eudicotyledons</taxon>
        <taxon>Gunneridae</taxon>
        <taxon>Pentapetalae</taxon>
        <taxon>asterids</taxon>
        <taxon>campanulids</taxon>
        <taxon>Asterales</taxon>
        <taxon>Asteraceae</taxon>
        <taxon>Cichorioideae</taxon>
        <taxon>Cichorieae</taxon>
        <taxon>Lactucinae</taxon>
        <taxon>Lactuca</taxon>
    </lineage>
</organism>
<gene>
    <name evidence="2" type="ORF">LSAT_V11C300150560</name>
</gene>
<accession>A0A9R1XKF1</accession>
<reference evidence="2 3" key="1">
    <citation type="journal article" date="2017" name="Nat. Commun.">
        <title>Genome assembly with in vitro proximity ligation data and whole-genome triplication in lettuce.</title>
        <authorList>
            <person name="Reyes-Chin-Wo S."/>
            <person name="Wang Z."/>
            <person name="Yang X."/>
            <person name="Kozik A."/>
            <person name="Arikit S."/>
            <person name="Song C."/>
            <person name="Xia L."/>
            <person name="Froenicke L."/>
            <person name="Lavelle D.O."/>
            <person name="Truco M.J."/>
            <person name="Xia R."/>
            <person name="Zhu S."/>
            <person name="Xu C."/>
            <person name="Xu H."/>
            <person name="Xu X."/>
            <person name="Cox K."/>
            <person name="Korf I."/>
            <person name="Meyers B.C."/>
            <person name="Michelmore R.W."/>
        </authorList>
    </citation>
    <scope>NUCLEOTIDE SEQUENCE [LARGE SCALE GENOMIC DNA]</scope>
    <source>
        <strain evidence="3">cv. Salinas</strain>
        <tissue evidence="2">Seedlings</tissue>
    </source>
</reference>
<sequence length="127" mass="14090">MSSIQINQGESSKSISELKKKTVILLLRKEKIATKKPCGICLKTNHHTDICPLLEEDVAPVKNQQQQNFQNLNFQNQNSHQQPSSSSVALKDITETRASIKNLEQQVSQLATFVGHVEAQGKSLGHT</sequence>
<evidence type="ECO:0000256" key="1">
    <source>
        <dbReference type="SAM" id="MobiDB-lite"/>
    </source>
</evidence>
<keyword evidence="3" id="KW-1185">Reference proteome</keyword>
<name>A0A9R1XKF1_LACSA</name>
<evidence type="ECO:0000313" key="3">
    <source>
        <dbReference type="Proteomes" id="UP000235145"/>
    </source>
</evidence>
<protein>
    <submittedName>
        <fullName evidence="2">Uncharacterized protein</fullName>
    </submittedName>
</protein>
<comment type="caution">
    <text evidence="2">The sequence shown here is derived from an EMBL/GenBank/DDBJ whole genome shotgun (WGS) entry which is preliminary data.</text>
</comment>
<feature type="region of interest" description="Disordered" evidence="1">
    <location>
        <begin position="65"/>
        <end position="88"/>
    </location>
</feature>
<proteinExistence type="predicted"/>
<dbReference type="AlphaFoldDB" id="A0A9R1XKF1"/>
<feature type="compositionally biased region" description="Low complexity" evidence="1">
    <location>
        <begin position="65"/>
        <end position="87"/>
    </location>
</feature>
<evidence type="ECO:0000313" key="2">
    <source>
        <dbReference type="EMBL" id="KAJ0218065.1"/>
    </source>
</evidence>
<dbReference type="EMBL" id="NBSK02000003">
    <property type="protein sequence ID" value="KAJ0218065.1"/>
    <property type="molecule type" value="Genomic_DNA"/>
</dbReference>
<dbReference type="Proteomes" id="UP000235145">
    <property type="component" value="Unassembled WGS sequence"/>
</dbReference>